<reference evidence="1" key="1">
    <citation type="submission" date="2022-07" db="EMBL/GenBank/DDBJ databases">
        <title>Genome Sequence of Phlebia brevispora.</title>
        <authorList>
            <person name="Buettner E."/>
        </authorList>
    </citation>
    <scope>NUCLEOTIDE SEQUENCE</scope>
    <source>
        <strain evidence="1">MPL23</strain>
    </source>
</reference>
<proteinExistence type="predicted"/>
<name>A0ACC1S841_9APHY</name>
<gene>
    <name evidence="1" type="ORF">NM688_g7207</name>
</gene>
<dbReference type="Proteomes" id="UP001148662">
    <property type="component" value="Unassembled WGS sequence"/>
</dbReference>
<accession>A0ACC1S841</accession>
<keyword evidence="2" id="KW-1185">Reference proteome</keyword>
<evidence type="ECO:0000313" key="1">
    <source>
        <dbReference type="EMBL" id="KAJ3533955.1"/>
    </source>
</evidence>
<dbReference type="EMBL" id="JANHOG010001636">
    <property type="protein sequence ID" value="KAJ3533955.1"/>
    <property type="molecule type" value="Genomic_DNA"/>
</dbReference>
<protein>
    <submittedName>
        <fullName evidence="1">Uncharacterized protein</fullName>
    </submittedName>
</protein>
<evidence type="ECO:0000313" key="2">
    <source>
        <dbReference type="Proteomes" id="UP001148662"/>
    </source>
</evidence>
<sequence length="492" mass="56171">MIDLAVESEVPRILRDARSIWLSALRLYGSVKCRRRELEMLLACCLGVLQQLAEYVDERPATDDVKSTVAHIQDVFGSVKGLVATVGEKGFLWSLMNAAKFDYEYDECVQDMSGIRDMLLPNIITLPTPEEVRLAREEDRKDLAQIFESSKNGNELLVTIQKRESTHRTGEEIFVALRKYAQDHPLKSNARVEDIFLHKVSEILRKLYDVKDDVAFKRFVISSLEVDFDVNNPIGRGASGKVYKGAWNGTTVAIKRMHSDDGRMLSREQRQAFYHELRTWSELRHPNVLPFYGACLEAEIPFLLMKHCRFGTVNSYLEQYPDADRIKLSRSIAAGLSYLHSQKIVHADIKGANVLIGDDHDALLSDFGLALRLHDYRSQTSFSTEMDRRRGTLVYMAPEVLEGGRPDEASDVYSLGLTVWQMFSDGRVPYANFLSSNILMERVVDEGYRENRPRRMTQDHVWALLQKCWATRPDDRPTAKDVSRALTPSSRT</sequence>
<comment type="caution">
    <text evidence="1">The sequence shown here is derived from an EMBL/GenBank/DDBJ whole genome shotgun (WGS) entry which is preliminary data.</text>
</comment>
<organism evidence="1 2">
    <name type="scientific">Phlebia brevispora</name>
    <dbReference type="NCBI Taxonomy" id="194682"/>
    <lineage>
        <taxon>Eukaryota</taxon>
        <taxon>Fungi</taxon>
        <taxon>Dikarya</taxon>
        <taxon>Basidiomycota</taxon>
        <taxon>Agaricomycotina</taxon>
        <taxon>Agaricomycetes</taxon>
        <taxon>Polyporales</taxon>
        <taxon>Meruliaceae</taxon>
        <taxon>Phlebia</taxon>
    </lineage>
</organism>